<dbReference type="GO" id="GO:0000981">
    <property type="term" value="F:DNA-binding transcription factor activity, RNA polymerase II-specific"/>
    <property type="evidence" value="ECO:0007669"/>
    <property type="project" value="InterPro"/>
</dbReference>
<evidence type="ECO:0000313" key="4">
    <source>
        <dbReference type="Proteomes" id="UP000053664"/>
    </source>
</evidence>
<feature type="region of interest" description="Disordered" evidence="1">
    <location>
        <begin position="170"/>
        <end position="210"/>
    </location>
</feature>
<reference evidence="3 4" key="1">
    <citation type="journal article" date="2013" name="Plant Cell">
        <title>The transition from a phytopathogenic smut ancestor to an anamorphic biocontrol agent deciphered by comparative whole-genome analysis.</title>
        <authorList>
            <person name="Lefebvre F."/>
            <person name="Joly D.L."/>
            <person name="Labbe C."/>
            <person name="Teichmann B."/>
            <person name="Linning R."/>
            <person name="Belzile F."/>
            <person name="Bakkeren G."/>
            <person name="Belanger R.R."/>
        </authorList>
    </citation>
    <scope>NUCLEOTIDE SEQUENCE [LARGE SCALE GENOMIC DNA]</scope>
    <source>
        <strain evidence="3 4">PF-1</strain>
    </source>
</reference>
<dbReference type="InterPro" id="IPR001138">
    <property type="entry name" value="Zn2Cys6_DnaBD"/>
</dbReference>
<feature type="compositionally biased region" description="Polar residues" evidence="1">
    <location>
        <begin position="192"/>
        <end position="202"/>
    </location>
</feature>
<feature type="compositionally biased region" description="Low complexity" evidence="1">
    <location>
        <begin position="804"/>
        <end position="820"/>
    </location>
</feature>
<dbReference type="RefSeq" id="XP_007878624.1">
    <property type="nucleotide sequence ID" value="XM_007880433.1"/>
</dbReference>
<feature type="compositionally biased region" description="Gly residues" evidence="1">
    <location>
        <begin position="109"/>
        <end position="122"/>
    </location>
</feature>
<dbReference type="Gene3D" id="4.10.240.10">
    <property type="entry name" value="Zn(2)-C6 fungal-type DNA-binding domain"/>
    <property type="match status" value="1"/>
</dbReference>
<dbReference type="GO" id="GO:0008270">
    <property type="term" value="F:zinc ion binding"/>
    <property type="evidence" value="ECO:0007669"/>
    <property type="project" value="InterPro"/>
</dbReference>
<accession>A0A061HGC8</accession>
<dbReference type="AlphaFoldDB" id="A0A061HGC8"/>
<evidence type="ECO:0000313" key="3">
    <source>
        <dbReference type="EMBL" id="EPQ29701.1"/>
    </source>
</evidence>
<organism evidence="3 4">
    <name type="scientific">Pseudozyma flocculosa PF-1</name>
    <dbReference type="NCBI Taxonomy" id="1277687"/>
    <lineage>
        <taxon>Eukaryota</taxon>
        <taxon>Fungi</taxon>
        <taxon>Dikarya</taxon>
        <taxon>Basidiomycota</taxon>
        <taxon>Ustilaginomycotina</taxon>
        <taxon>Ustilaginomycetes</taxon>
        <taxon>Ustilaginales</taxon>
        <taxon>Ustilaginaceae</taxon>
        <taxon>Pseudozyma</taxon>
    </lineage>
</organism>
<feature type="region of interest" description="Disordered" evidence="1">
    <location>
        <begin position="779"/>
        <end position="840"/>
    </location>
</feature>
<dbReference type="EMBL" id="KE361630">
    <property type="protein sequence ID" value="EPQ29701.1"/>
    <property type="molecule type" value="Genomic_DNA"/>
</dbReference>
<gene>
    <name evidence="3" type="ORF">PFL1_02921</name>
</gene>
<proteinExistence type="predicted"/>
<dbReference type="HOGENOM" id="CLU_314763_0_0_1"/>
<feature type="region of interest" description="Disordered" evidence="1">
    <location>
        <begin position="1"/>
        <end position="22"/>
    </location>
</feature>
<feature type="domain" description="Zn(2)-C6 fungal-type" evidence="2">
    <location>
        <begin position="25"/>
        <end position="93"/>
    </location>
</feature>
<evidence type="ECO:0000256" key="1">
    <source>
        <dbReference type="SAM" id="MobiDB-lite"/>
    </source>
</evidence>
<feature type="region of interest" description="Disordered" evidence="1">
    <location>
        <begin position="88"/>
        <end position="151"/>
    </location>
</feature>
<dbReference type="InterPro" id="IPR036864">
    <property type="entry name" value="Zn2-C6_fun-type_DNA-bd_sf"/>
</dbReference>
<protein>
    <recommendedName>
        <fullName evidence="2">Zn(2)-C6 fungal-type domain-containing protein</fullName>
    </recommendedName>
</protein>
<evidence type="ECO:0000259" key="2">
    <source>
        <dbReference type="SMART" id="SM00066"/>
    </source>
</evidence>
<sequence length="908" mass="97436">MADTPPTAQLDTGLRLDQPTKPVQRRSALACLPCRSAKNKCDGQAPPLAVEYSASQALKAAPSDDIPSDAPCTRCRRLDLRCLWQPSHRTGRPRKKRRASETRDDFGSAGIGRAGLGAGAGAAGSSSSPHHRLGSHTTASGEALRPTLPPVDITGPEIFALLNTSPYDSTESSYSALDNEQYDESDPGLTDESASFDASSVQPSPPSGVAAWSATTAPATATMAPPSAGGLQLQSAFDADHPIVQERPSKRARDQFSMLRSRIGVGVRQERMLEINSSPPSLWPELPPEFLGHETDLQRGLRLYFSGFGLSVPILGEEENFFAARFVQMPELSPSPLVLHAAATLGLLLEEGKDAVSVDAMRARTRELADVTVERSSALHDTDLARLLSAIQGLILVAYDDYGRTQLPAAARYMRAACDLALRAHLNLLDSGRDFAAPHHGDPGQPGGHRRVSFAGIGSSRSFTQDFLQDCRRTWWELYIADLMFHMTTSGRLQRILTDRRMVVAVNSPRDPGDRERSEAYDIRIRAAALINECTRPPADPRNPDLGRLHAVDTMLSNLLLQGQSLWAGIAASVSNPSQQMRPTPMVQTKLEIIFTSLVVMHAARIHLHRQAWFSDLQMDLESCSFRPKHRSGTVEPTPSSAAGAGRLAVISDEARRDYIASSVSTIVSCSDGILRLIRLDAEMHLDLAMTRPSVFGAPPPPSSPVPPHWPFFACCSMVASFGYAVAVAASGPEHSALPSYRDEIRLRMGDGRGSAGQAGAVPPVVDYSIHGANDPTMDSLIAHWGQPQGHGHGQRLGDGCMGPASSPSQPSLSPSSSSPAPAPAPPSTSSAASQYELVQEQKRRDEEAYIWKTRAALSNISFAETTLSLYATIWPMAAVYQAEVRKCKGAVNLSSICGGGGGGGGHF</sequence>
<name>A0A061HGC8_9BASI</name>
<feature type="compositionally biased region" description="Polar residues" evidence="1">
    <location>
        <begin position="1"/>
        <end position="10"/>
    </location>
</feature>
<dbReference type="CDD" id="cd00067">
    <property type="entry name" value="GAL4"/>
    <property type="match status" value="1"/>
</dbReference>
<dbReference type="KEGG" id="pfp:PFL1_02921"/>
<dbReference type="GeneID" id="19317033"/>
<dbReference type="PANTHER" id="PTHR47431">
    <property type="entry name" value="ZN(II)2CYS6 TRANSCRIPTION FACTOR (EUROFUNG)-RELATED"/>
    <property type="match status" value="1"/>
</dbReference>
<dbReference type="Proteomes" id="UP000053664">
    <property type="component" value="Unassembled WGS sequence"/>
</dbReference>
<feature type="compositionally biased region" description="Gly residues" evidence="1">
    <location>
        <begin position="789"/>
        <end position="801"/>
    </location>
</feature>
<dbReference type="OrthoDB" id="2260578at2759"/>
<feature type="compositionally biased region" description="Basic residues" evidence="1">
    <location>
        <begin position="89"/>
        <end position="98"/>
    </location>
</feature>
<dbReference type="PANTHER" id="PTHR47431:SF1">
    <property type="entry name" value="ZN(II)2CYS6 TRANSCRIPTION FACTOR (EUROFUNG)"/>
    <property type="match status" value="1"/>
</dbReference>
<dbReference type="SUPFAM" id="SSF57701">
    <property type="entry name" value="Zn2/Cys6 DNA-binding domain"/>
    <property type="match status" value="1"/>
</dbReference>
<dbReference type="SMART" id="SM00066">
    <property type="entry name" value="GAL4"/>
    <property type="match status" value="1"/>
</dbReference>
<dbReference type="CDD" id="cd12148">
    <property type="entry name" value="fungal_TF_MHR"/>
    <property type="match status" value="1"/>
</dbReference>